<gene>
    <name evidence="1" type="ORF">ERS008529_00947</name>
    <name evidence="2" type="ORF">ERS137968_00040</name>
</gene>
<dbReference type="InterPro" id="IPR052544">
    <property type="entry name" value="Bacteriocin_Proc_Enz"/>
</dbReference>
<dbReference type="AlphaFoldDB" id="A0A0T9NWR1"/>
<dbReference type="PANTHER" id="PTHR43745">
    <property type="entry name" value="NITROREDUCTASE MJ1384-RELATED"/>
    <property type="match status" value="1"/>
</dbReference>
<evidence type="ECO:0000313" key="2">
    <source>
        <dbReference type="EMBL" id="CRY62994.1"/>
    </source>
</evidence>
<dbReference type="RefSeq" id="WP_202905461.1">
    <property type="nucleotide sequence ID" value="NZ_CAWMMU010000001.1"/>
</dbReference>
<reference evidence="1" key="1">
    <citation type="submission" date="2015-03" db="EMBL/GenBank/DDBJ databases">
        <authorList>
            <person name="Murphy D."/>
        </authorList>
    </citation>
    <scope>NUCLEOTIDE SEQUENCE [LARGE SCALE GENOMIC DNA]</scope>
    <source>
        <strain evidence="1">A125KOH2</strain>
    </source>
</reference>
<organism evidence="1 4">
    <name type="scientific">Yersinia pekkanenii</name>
    <dbReference type="NCBI Taxonomy" id="1288385"/>
    <lineage>
        <taxon>Bacteria</taxon>
        <taxon>Pseudomonadati</taxon>
        <taxon>Pseudomonadota</taxon>
        <taxon>Gammaproteobacteria</taxon>
        <taxon>Enterobacterales</taxon>
        <taxon>Yersiniaceae</taxon>
        <taxon>Yersinia</taxon>
    </lineage>
</organism>
<accession>A0A0T9NWR1</accession>
<name>A0A0T9NWR1_9GAMM</name>
<sequence>MELEIIDPFIFITLINGKFILWDYRNHNQYEIDDDYMKRIKDLVNGDKFTDSLIDKTIIDSGILDCDDRNMCNWGWDCLSKIFHIGTQVILDKNMSLPIDDSYEGYVNYCASIVKDIPDLDYQRSGEKFNLPKPNKRFLANSKFIDILFARKTSREFKIEAVSLQEVAEVLYWTFGTPHGSTRTEMEAAGLRSVGYRRTSPSGGSLQTSEAYLVALNVTGLVSGIYHYHSQKHKLTLVSTNINGEKLGSLLCAQMFAKDLAFGIFITSCFKKCGGNILTPEHIA</sequence>
<dbReference type="PANTHER" id="PTHR43745:SF2">
    <property type="entry name" value="NITROREDUCTASE MJ1384-RELATED"/>
    <property type="match status" value="1"/>
</dbReference>
<protein>
    <submittedName>
        <fullName evidence="1">SagB-type dehydrogenase domain</fullName>
    </submittedName>
</protein>
<reference evidence="4" key="2">
    <citation type="submission" date="2015-03" db="EMBL/GenBank/DDBJ databases">
        <authorList>
            <consortium name="Pathogen Informatics"/>
        </authorList>
    </citation>
    <scope>NUCLEOTIDE SEQUENCE [LARGE SCALE GENOMIC DNA]</scope>
    <source>
        <strain evidence="4">A125KOH2</strain>
    </source>
</reference>
<dbReference type="Proteomes" id="UP000045840">
    <property type="component" value="Unassembled WGS sequence"/>
</dbReference>
<dbReference type="Proteomes" id="UP000044625">
    <property type="component" value="Unassembled WGS sequence"/>
</dbReference>
<keyword evidence="3" id="KW-1185">Reference proteome</keyword>
<dbReference type="GO" id="GO:0016491">
    <property type="term" value="F:oxidoreductase activity"/>
    <property type="evidence" value="ECO:0007669"/>
    <property type="project" value="InterPro"/>
</dbReference>
<evidence type="ECO:0000313" key="4">
    <source>
        <dbReference type="Proteomes" id="UP000045840"/>
    </source>
</evidence>
<dbReference type="Gene3D" id="3.40.109.10">
    <property type="entry name" value="NADH Oxidase"/>
    <property type="match status" value="1"/>
</dbReference>
<reference evidence="2 3" key="3">
    <citation type="submission" date="2015-03" db="EMBL/GenBank/DDBJ databases">
        <authorList>
            <consortium name="Pathogen Informatics"/>
            <person name="Murphy D."/>
        </authorList>
    </citation>
    <scope>NUCLEOTIDE SEQUENCE [LARGE SCALE GENOMIC DNA]</scope>
    <source>
        <strain evidence="3">type strain: CIP110230</strain>
        <strain evidence="2">Type strain: CIP110230</strain>
    </source>
</reference>
<evidence type="ECO:0000313" key="3">
    <source>
        <dbReference type="Proteomes" id="UP000044625"/>
    </source>
</evidence>
<dbReference type="STRING" id="1288385.ERS137968_00040"/>
<dbReference type="EMBL" id="CQAZ01000006">
    <property type="protein sequence ID" value="CNH32453.1"/>
    <property type="molecule type" value="Genomic_DNA"/>
</dbReference>
<dbReference type="EMBL" id="CWJL01000001">
    <property type="protein sequence ID" value="CRY62994.1"/>
    <property type="molecule type" value="Genomic_DNA"/>
</dbReference>
<evidence type="ECO:0000313" key="1">
    <source>
        <dbReference type="EMBL" id="CNH32453.1"/>
    </source>
</evidence>
<dbReference type="InterPro" id="IPR000415">
    <property type="entry name" value="Nitroreductase-like"/>
</dbReference>
<proteinExistence type="predicted"/>